<dbReference type="AlphaFoldDB" id="A0A5J9ULY2"/>
<gene>
    <name evidence="1" type="ORF">EJB05_26703</name>
</gene>
<evidence type="ECO:0000313" key="2">
    <source>
        <dbReference type="Proteomes" id="UP000324897"/>
    </source>
</evidence>
<accession>A0A5J9ULY2</accession>
<dbReference type="OrthoDB" id="690548at2759"/>
<proteinExistence type="predicted"/>
<sequence>MTKALYPASASLPSDRSMASVGTALVKKVIVAAICIMLVLPTMAQVLDECFADCHPGCDGFSTGVCKGLTKRLPILEETCIVRISQECINTCINLCSSDTLPDTPFLPCNITGITSRME</sequence>
<feature type="non-terminal residue" evidence="1">
    <location>
        <position position="1"/>
    </location>
</feature>
<keyword evidence="2" id="KW-1185">Reference proteome</keyword>
<name>A0A5J9ULY2_9POAL</name>
<dbReference type="Gramene" id="TVU24281">
    <property type="protein sequence ID" value="TVU24281"/>
    <property type="gene ID" value="EJB05_26703"/>
</dbReference>
<reference evidence="1 2" key="1">
    <citation type="journal article" date="2019" name="Sci. Rep.">
        <title>A high-quality genome of Eragrostis curvula grass provides insights into Poaceae evolution and supports new strategies to enhance forage quality.</title>
        <authorList>
            <person name="Carballo J."/>
            <person name="Santos B.A.C.M."/>
            <person name="Zappacosta D."/>
            <person name="Garbus I."/>
            <person name="Selva J.P."/>
            <person name="Gallo C.A."/>
            <person name="Diaz A."/>
            <person name="Albertini E."/>
            <person name="Caccamo M."/>
            <person name="Echenique V."/>
        </authorList>
    </citation>
    <scope>NUCLEOTIDE SEQUENCE [LARGE SCALE GENOMIC DNA]</scope>
    <source>
        <strain evidence="2">cv. Victoria</strain>
        <tissue evidence="1">Leaf</tissue>
    </source>
</reference>
<dbReference type="EMBL" id="RWGY01000013">
    <property type="protein sequence ID" value="TVU24281.1"/>
    <property type="molecule type" value="Genomic_DNA"/>
</dbReference>
<evidence type="ECO:0000313" key="1">
    <source>
        <dbReference type="EMBL" id="TVU24281.1"/>
    </source>
</evidence>
<dbReference type="Proteomes" id="UP000324897">
    <property type="component" value="Chromosome 2"/>
</dbReference>
<comment type="caution">
    <text evidence="1">The sequence shown here is derived from an EMBL/GenBank/DDBJ whole genome shotgun (WGS) entry which is preliminary data.</text>
</comment>
<protein>
    <submittedName>
        <fullName evidence="1">Uncharacterized protein</fullName>
    </submittedName>
</protein>
<organism evidence="1 2">
    <name type="scientific">Eragrostis curvula</name>
    <name type="common">weeping love grass</name>
    <dbReference type="NCBI Taxonomy" id="38414"/>
    <lineage>
        <taxon>Eukaryota</taxon>
        <taxon>Viridiplantae</taxon>
        <taxon>Streptophyta</taxon>
        <taxon>Embryophyta</taxon>
        <taxon>Tracheophyta</taxon>
        <taxon>Spermatophyta</taxon>
        <taxon>Magnoliopsida</taxon>
        <taxon>Liliopsida</taxon>
        <taxon>Poales</taxon>
        <taxon>Poaceae</taxon>
        <taxon>PACMAD clade</taxon>
        <taxon>Chloridoideae</taxon>
        <taxon>Eragrostideae</taxon>
        <taxon>Eragrostidinae</taxon>
        <taxon>Eragrostis</taxon>
    </lineage>
</organism>